<name>A0ABU7PEF4_9ACTN</name>
<gene>
    <name evidence="3" type="ORF">V2S66_19685</name>
</gene>
<comment type="caution">
    <text evidence="3">The sequence shown here is derived from an EMBL/GenBank/DDBJ whole genome shotgun (WGS) entry which is preliminary data.</text>
</comment>
<sequence length="302" mass="31576">MAHPDQSALLAAALSAAGRGWPVIPLHPGSKVPALHGERTCSRTGDCAHGHRTFERRATTDPARIERCWAAGPFNVGIATGPAGLLVVDLDTVKATDEKGTPDGATNFSALCERAGKPVPATRTIRTARGGRHLYFAVPAGVRLGNTAGTLAPRVDTRAWGGQVVAPGSRVPQGPYTVLCDAPVAKLPKWLQSALTAPQRPATTPIRPTAPRDAPRLAAVVFEREVSAVAATGEGGRNAELLRAVRAVGRFVAWGDLDRTAVEEAFQAGGESAGLPASECRTTIRSALDYAIRTARPRQAAS</sequence>
<dbReference type="Pfam" id="PF09250">
    <property type="entry name" value="Prim-Pol"/>
    <property type="match status" value="1"/>
</dbReference>
<dbReference type="Proteomes" id="UP001344658">
    <property type="component" value="Unassembled WGS sequence"/>
</dbReference>
<dbReference type="CDD" id="cd04859">
    <property type="entry name" value="Prim_Pol"/>
    <property type="match status" value="1"/>
</dbReference>
<reference evidence="3 4" key="1">
    <citation type="submission" date="2023-12" db="EMBL/GenBank/DDBJ databases">
        <title>Streptomyces sp. V4-01.</title>
        <authorList>
            <person name="Somphong A."/>
            <person name="Phongsopitanun W."/>
        </authorList>
    </citation>
    <scope>NUCLEOTIDE SEQUENCE [LARGE SCALE GENOMIC DNA]</scope>
    <source>
        <strain evidence="3 4">V4-01</strain>
    </source>
</reference>
<organism evidence="3 4">
    <name type="scientific">Actinacidiphila polyblastidii</name>
    <dbReference type="NCBI Taxonomy" id="3110430"/>
    <lineage>
        <taxon>Bacteria</taxon>
        <taxon>Bacillati</taxon>
        <taxon>Actinomycetota</taxon>
        <taxon>Actinomycetes</taxon>
        <taxon>Kitasatosporales</taxon>
        <taxon>Streptomycetaceae</taxon>
        <taxon>Actinacidiphila</taxon>
    </lineage>
</organism>
<dbReference type="EMBL" id="JAZEWV010000015">
    <property type="protein sequence ID" value="MEE4544187.1"/>
    <property type="molecule type" value="Genomic_DNA"/>
</dbReference>
<dbReference type="RefSeq" id="WP_330797228.1">
    <property type="nucleotide sequence ID" value="NZ_JAZEWV010000015.1"/>
</dbReference>
<evidence type="ECO:0000259" key="2">
    <source>
        <dbReference type="SMART" id="SM00943"/>
    </source>
</evidence>
<dbReference type="SMART" id="SM00942">
    <property type="entry name" value="PriCT_1"/>
    <property type="match status" value="1"/>
</dbReference>
<proteinExistence type="predicted"/>
<evidence type="ECO:0000259" key="1">
    <source>
        <dbReference type="SMART" id="SM00942"/>
    </source>
</evidence>
<dbReference type="SMART" id="SM00943">
    <property type="entry name" value="Prim-Pol"/>
    <property type="match status" value="1"/>
</dbReference>
<keyword evidence="4" id="KW-1185">Reference proteome</keyword>
<protein>
    <submittedName>
        <fullName evidence="3">Bifunctional DNA primase/polymerase</fullName>
    </submittedName>
</protein>
<evidence type="ECO:0000313" key="4">
    <source>
        <dbReference type="Proteomes" id="UP001344658"/>
    </source>
</evidence>
<evidence type="ECO:0000313" key="3">
    <source>
        <dbReference type="EMBL" id="MEE4544187.1"/>
    </source>
</evidence>
<dbReference type="SUPFAM" id="SSF56747">
    <property type="entry name" value="Prim-pol domain"/>
    <property type="match status" value="1"/>
</dbReference>
<feature type="domain" description="DNA primase/polymerase bifunctional N-terminal" evidence="2">
    <location>
        <begin position="13"/>
        <end position="191"/>
    </location>
</feature>
<dbReference type="InterPro" id="IPR014820">
    <property type="entry name" value="PriCT_1"/>
</dbReference>
<accession>A0ABU7PEF4</accession>
<dbReference type="InterPro" id="IPR015330">
    <property type="entry name" value="DNA_primase/pol_bifunc_N"/>
</dbReference>
<feature type="domain" description="Primase C-terminal 1" evidence="1">
    <location>
        <begin position="227"/>
        <end position="293"/>
    </location>
</feature>